<dbReference type="FunFam" id="3.10.110.10:FF:000075">
    <property type="entry name" value="RWD domain-containing protein (Gir2)"/>
    <property type="match status" value="1"/>
</dbReference>
<dbReference type="GO" id="GO:0002181">
    <property type="term" value="P:cytoplasmic translation"/>
    <property type="evidence" value="ECO:0007669"/>
    <property type="project" value="EnsemblFungi"/>
</dbReference>
<comment type="caution">
    <text evidence="3">The sequence shown here is derived from an EMBL/GenBank/DDBJ whole genome shotgun (WGS) entry which is preliminary data.</text>
</comment>
<dbReference type="GO" id="GO:0034198">
    <property type="term" value="P:cellular response to amino acid starvation"/>
    <property type="evidence" value="ECO:0007669"/>
    <property type="project" value="EnsemblFungi"/>
</dbReference>
<dbReference type="STRING" id="416450.A0A1V6QFJ5"/>
<dbReference type="Proteomes" id="UP000191672">
    <property type="component" value="Unassembled WGS sequence"/>
</dbReference>
<dbReference type="InterPro" id="IPR016135">
    <property type="entry name" value="UBQ-conjugating_enzyme/RWD"/>
</dbReference>
<reference evidence="4" key="1">
    <citation type="journal article" date="2017" name="Nat. Microbiol.">
        <title>Global analysis of biosynthetic gene clusters reveals vast potential of secondary metabolite production in Penicillium species.</title>
        <authorList>
            <person name="Nielsen J.C."/>
            <person name="Grijseels S."/>
            <person name="Prigent S."/>
            <person name="Ji B."/>
            <person name="Dainat J."/>
            <person name="Nielsen K.F."/>
            <person name="Frisvad J.C."/>
            <person name="Workman M."/>
            <person name="Nielsen J."/>
        </authorList>
    </citation>
    <scope>NUCLEOTIDE SEQUENCE [LARGE SCALE GENOMIC DNA]</scope>
    <source>
        <strain evidence="4">IBT 31811</strain>
    </source>
</reference>
<organism evidence="3 4">
    <name type="scientific">Penicillium antarcticum</name>
    <dbReference type="NCBI Taxonomy" id="416450"/>
    <lineage>
        <taxon>Eukaryota</taxon>
        <taxon>Fungi</taxon>
        <taxon>Dikarya</taxon>
        <taxon>Ascomycota</taxon>
        <taxon>Pezizomycotina</taxon>
        <taxon>Eurotiomycetes</taxon>
        <taxon>Eurotiomycetidae</taxon>
        <taxon>Eurotiales</taxon>
        <taxon>Aspergillaceae</taxon>
        <taxon>Penicillium</taxon>
    </lineage>
</organism>
<sequence>MGREDQIEEREVLDSIFPDEITDIDIRYLDISETSYRVSISLDVPEYDGDESEMPVIILEVSYPEAYPDVAPDLNISSPHDAPKHPRLDVQEDRDQLLQSLEPTIEENMGMAMVFTLVSALKENAETLVTERANEAQAEKDKVAAKREEEENRKFHGTPVTIESFLEWSTKFKKEIEDEETRLREEKEADDKKKKTTVKEEKKLTGRQLWEKGLVGKGDYDEDEDDSMPAVDKLKVAA</sequence>
<evidence type="ECO:0000259" key="2">
    <source>
        <dbReference type="PROSITE" id="PS50908"/>
    </source>
</evidence>
<feature type="domain" description="RWD" evidence="2">
    <location>
        <begin position="8"/>
        <end position="128"/>
    </location>
</feature>
<dbReference type="GO" id="GO:0031333">
    <property type="term" value="P:negative regulation of protein-containing complex assembly"/>
    <property type="evidence" value="ECO:0007669"/>
    <property type="project" value="EnsemblFungi"/>
</dbReference>
<dbReference type="SUPFAM" id="SSF54495">
    <property type="entry name" value="UBC-like"/>
    <property type="match status" value="1"/>
</dbReference>
<evidence type="ECO:0000313" key="3">
    <source>
        <dbReference type="EMBL" id="OQD87792.1"/>
    </source>
</evidence>
<protein>
    <recommendedName>
        <fullName evidence="2">RWD domain-containing protein</fullName>
    </recommendedName>
</protein>
<dbReference type="PROSITE" id="PS50908">
    <property type="entry name" value="RWD"/>
    <property type="match status" value="1"/>
</dbReference>
<dbReference type="Gene3D" id="3.10.110.10">
    <property type="entry name" value="Ubiquitin Conjugating Enzyme"/>
    <property type="match status" value="1"/>
</dbReference>
<dbReference type="InterPro" id="IPR040213">
    <property type="entry name" value="GIR2-like"/>
</dbReference>
<dbReference type="GO" id="GO:0004860">
    <property type="term" value="F:protein kinase inhibitor activity"/>
    <property type="evidence" value="ECO:0007669"/>
    <property type="project" value="EnsemblFungi"/>
</dbReference>
<proteinExistence type="predicted"/>
<gene>
    <name evidence="3" type="ORF">PENANT_c005G10895</name>
</gene>
<dbReference type="CDD" id="cd23823">
    <property type="entry name" value="RWD_GCN2"/>
    <property type="match status" value="1"/>
</dbReference>
<feature type="region of interest" description="Disordered" evidence="1">
    <location>
        <begin position="133"/>
        <end position="154"/>
    </location>
</feature>
<dbReference type="SMART" id="SM00591">
    <property type="entry name" value="RWD"/>
    <property type="match status" value="1"/>
</dbReference>
<dbReference type="PANTHER" id="PTHR12292">
    <property type="entry name" value="RWD DOMAIN-CONTAINING PROTEIN"/>
    <property type="match status" value="1"/>
</dbReference>
<evidence type="ECO:0000313" key="4">
    <source>
        <dbReference type="Proteomes" id="UP000191672"/>
    </source>
</evidence>
<accession>A0A1V6QFJ5</accession>
<evidence type="ECO:0000256" key="1">
    <source>
        <dbReference type="SAM" id="MobiDB-lite"/>
    </source>
</evidence>
<dbReference type="EMBL" id="MDYN01000005">
    <property type="protein sequence ID" value="OQD87792.1"/>
    <property type="molecule type" value="Genomic_DNA"/>
</dbReference>
<dbReference type="InterPro" id="IPR006575">
    <property type="entry name" value="RWD_dom"/>
</dbReference>
<name>A0A1V6QFJ5_9EURO</name>
<dbReference type="Pfam" id="PF05773">
    <property type="entry name" value="RWD"/>
    <property type="match status" value="1"/>
</dbReference>
<feature type="region of interest" description="Disordered" evidence="1">
    <location>
        <begin position="215"/>
        <end position="238"/>
    </location>
</feature>
<keyword evidence="4" id="KW-1185">Reference proteome</keyword>
<dbReference type="GO" id="GO:1903833">
    <property type="term" value="P:positive regulation of cellular response to amino acid starvation"/>
    <property type="evidence" value="ECO:0007669"/>
    <property type="project" value="EnsemblFungi"/>
</dbReference>
<feature type="region of interest" description="Disordered" evidence="1">
    <location>
        <begin position="178"/>
        <end position="202"/>
    </location>
</feature>
<dbReference type="AlphaFoldDB" id="A0A1V6QFJ5"/>